<feature type="transmembrane region" description="Helical" evidence="1">
    <location>
        <begin position="70"/>
        <end position="98"/>
    </location>
</feature>
<dbReference type="AlphaFoldDB" id="A0A6H1PA99"/>
<keyword evidence="1" id="KW-0472">Membrane</keyword>
<dbReference type="Pfam" id="PF25842">
    <property type="entry name" value="NfeD_TM"/>
    <property type="match status" value="1"/>
</dbReference>
<accession>A0A6H1PA99</accession>
<dbReference type="Gene3D" id="2.40.50.140">
    <property type="entry name" value="Nucleic acid-binding proteins"/>
    <property type="match status" value="1"/>
</dbReference>
<evidence type="ECO:0000313" key="3">
    <source>
        <dbReference type="EMBL" id="QIZ10506.1"/>
    </source>
</evidence>
<dbReference type="InterPro" id="IPR012340">
    <property type="entry name" value="NA-bd_OB-fold"/>
</dbReference>
<feature type="domain" description="Membrane protein NfeD2 N-terminal transmembrane" evidence="2">
    <location>
        <begin position="7"/>
        <end position="103"/>
    </location>
</feature>
<keyword evidence="1" id="KW-1133">Transmembrane helix</keyword>
<feature type="transmembrane region" description="Helical" evidence="1">
    <location>
        <begin position="12"/>
        <end position="32"/>
    </location>
</feature>
<evidence type="ECO:0000313" key="4">
    <source>
        <dbReference type="Proteomes" id="UP000501868"/>
    </source>
</evidence>
<proteinExistence type="predicted"/>
<keyword evidence="1" id="KW-0812">Transmembrane</keyword>
<dbReference type="InterPro" id="IPR058653">
    <property type="entry name" value="NfeD2_TM"/>
</dbReference>
<dbReference type="EMBL" id="CP051128">
    <property type="protein sequence ID" value="QIZ10506.1"/>
    <property type="molecule type" value="Genomic_DNA"/>
</dbReference>
<evidence type="ECO:0000259" key="2">
    <source>
        <dbReference type="Pfam" id="PF25842"/>
    </source>
</evidence>
<evidence type="ECO:0000256" key="1">
    <source>
        <dbReference type="SAM" id="Phobius"/>
    </source>
</evidence>
<protein>
    <recommendedName>
        <fullName evidence="2">Membrane protein NfeD2 N-terminal transmembrane domain-containing protein</fullName>
    </recommendedName>
</protein>
<dbReference type="Proteomes" id="UP000501868">
    <property type="component" value="Chromosome"/>
</dbReference>
<name>A0A6H1PA99_PRIMG</name>
<gene>
    <name evidence="3" type="ORF">HFZ78_30430</name>
</gene>
<reference evidence="3 4" key="1">
    <citation type="submission" date="2020-04" db="EMBL/GenBank/DDBJ databases">
        <title>Genome-Wide Identification of 5-Methylcytosine Sites in Bacterial Genomes By High-Throughput Sequencing of MspJI Restriction Fragments.</title>
        <authorList>
            <person name="Wu V."/>
        </authorList>
    </citation>
    <scope>NUCLEOTIDE SEQUENCE [LARGE SCALE GENOMIC DNA]</scope>
    <source>
        <strain evidence="3 4">S2</strain>
    </source>
</reference>
<sequence>MEPFSIPLETIYLYGLIISGVLTLIYVLFADVFHFHGFGDGLDFLNPVLIFAFLTILSASGYLFERLSSLHYLLILGISAVAALIVVTLLNVFVLVPLSGAEESLAYKESDLRGRIGTVITTIPVDGYGEVMIDSTSGRIAKPASSFDGDSIPSGTNVLVVQVENGVLQVTVHHQLESFL</sequence>
<reference evidence="3 4" key="2">
    <citation type="submission" date="2020-04" db="EMBL/GenBank/DDBJ databases">
        <authorList>
            <person name="Fomenkov A."/>
            <person name="Anton B.P."/>
            <person name="Roberts R.J."/>
        </authorList>
    </citation>
    <scope>NUCLEOTIDE SEQUENCE [LARGE SCALE GENOMIC DNA]</scope>
    <source>
        <strain evidence="3 4">S2</strain>
    </source>
</reference>
<feature type="transmembrane region" description="Helical" evidence="1">
    <location>
        <begin position="44"/>
        <end position="64"/>
    </location>
</feature>
<organism evidence="3 4">
    <name type="scientific">Priestia megaterium</name>
    <name type="common">Bacillus megaterium</name>
    <dbReference type="NCBI Taxonomy" id="1404"/>
    <lineage>
        <taxon>Bacteria</taxon>
        <taxon>Bacillati</taxon>
        <taxon>Bacillota</taxon>
        <taxon>Bacilli</taxon>
        <taxon>Bacillales</taxon>
        <taxon>Bacillaceae</taxon>
        <taxon>Priestia</taxon>
    </lineage>
</organism>